<keyword evidence="9" id="KW-0547">Nucleotide-binding</keyword>
<evidence type="ECO:0000256" key="9">
    <source>
        <dbReference type="ARBA" id="ARBA00022741"/>
    </source>
</evidence>
<feature type="domain" description="B5" evidence="16">
    <location>
        <begin position="297"/>
        <end position="403"/>
    </location>
</feature>
<keyword evidence="6" id="KW-0963">Cytoplasm</keyword>
<accession>A0AAV0AN46</accession>
<dbReference type="PROSITE" id="PS51483">
    <property type="entry name" value="B5"/>
    <property type="match status" value="1"/>
</dbReference>
<evidence type="ECO:0000256" key="1">
    <source>
        <dbReference type="ARBA" id="ARBA00001946"/>
    </source>
</evidence>
<comment type="caution">
    <text evidence="17">The sequence shown here is derived from an EMBL/GenBank/DDBJ whole genome shotgun (WGS) entry which is preliminary data.</text>
</comment>
<dbReference type="InterPro" id="IPR045864">
    <property type="entry name" value="aa-tRNA-synth_II/BPL/LPL"/>
</dbReference>
<sequence length="655" mass="74632">MPTISVEKERFFRDLGRNFGSDKEFEEILFDYGLELDEDTSLTAPDEKPHRLKIEVPANRYDLLCHQGLVQSLNTYTTSQSHPTFRVIVPDQDQIWSVHVTEETKRIRPFFGSAILRGISFDEKLYADFIDLQDKLHGNLCRRRSLVAIGTHDLDRIDSSRRSISYEARPPQDIRFAPLNKQVEYDANQLMSLYESDKHLSKYLHIIRDSPVYPIIYDNSRTVLSMPPIINSNHTKITLETKNVFIDVTATDKTKLDIVVNMIVTMFSKYCSQPFSVEAVNIIYEHDLASSYLSPKLDPQLFEIRQSYINSITGLNLTRQESIDLLRKMGHQASIHHYPQTSSDKDLKDGTVALNSITSKKISTAPITDLLRVLVPATRPDILHECDLVEDVAIGYGFNNLRRSVPDCGTVGKAYPLNKLSDLVRKECAYAGWLEVLPLTLCSHDENFKFLRKSDDKTTAVVLSNPATIEFQVVRTSLIPGLMKTVRENRKHQLPIKIFEVSDVVLKDDRLERRARNVRRVGAIYVGKRGAGFEVVHGLLDRIMAMMEIDWSTKNEKNNGFVDGIDGTKRNKRSASSRGSYKILESNNPTYFPGRSARIMFRPSTNNTTGKADNIDEEAGWREIGSLGILHPEVLEFFEIDYPCSGLEFDLIDFL</sequence>
<dbReference type="Proteomes" id="UP001153365">
    <property type="component" value="Unassembled WGS sequence"/>
</dbReference>
<dbReference type="InterPro" id="IPR009061">
    <property type="entry name" value="DNA-bd_dom_put_sf"/>
</dbReference>
<dbReference type="GO" id="GO:0009328">
    <property type="term" value="C:phenylalanine-tRNA ligase complex"/>
    <property type="evidence" value="ECO:0007669"/>
    <property type="project" value="TreeGrafter"/>
</dbReference>
<keyword evidence="7" id="KW-0436">Ligase</keyword>
<evidence type="ECO:0000256" key="4">
    <source>
        <dbReference type="ARBA" id="ARBA00011209"/>
    </source>
</evidence>
<dbReference type="SUPFAM" id="SSF46955">
    <property type="entry name" value="Putative DNA-binding domain"/>
    <property type="match status" value="2"/>
</dbReference>
<reference evidence="17" key="1">
    <citation type="submission" date="2022-06" db="EMBL/GenBank/DDBJ databases">
        <authorList>
            <consortium name="SYNGENTA / RWTH Aachen University"/>
        </authorList>
    </citation>
    <scope>NUCLEOTIDE SEQUENCE</scope>
</reference>
<evidence type="ECO:0000256" key="11">
    <source>
        <dbReference type="ARBA" id="ARBA00022842"/>
    </source>
</evidence>
<dbReference type="GO" id="GO:0003723">
    <property type="term" value="F:RNA binding"/>
    <property type="evidence" value="ECO:0007669"/>
    <property type="project" value="InterPro"/>
</dbReference>
<dbReference type="GO" id="GO:0005524">
    <property type="term" value="F:ATP binding"/>
    <property type="evidence" value="ECO:0007669"/>
    <property type="project" value="UniProtKB-KW"/>
</dbReference>
<keyword evidence="12" id="KW-0648">Protein biosynthesis</keyword>
<evidence type="ECO:0000313" key="17">
    <source>
        <dbReference type="EMBL" id="CAH7670343.1"/>
    </source>
</evidence>
<dbReference type="PANTHER" id="PTHR10947">
    <property type="entry name" value="PHENYLALANYL-TRNA SYNTHETASE BETA CHAIN AND LEUCINE-RICH REPEAT-CONTAINING PROTEIN 47"/>
    <property type="match status" value="1"/>
</dbReference>
<dbReference type="Pfam" id="PF18262">
    <property type="entry name" value="PhetRS_B1"/>
    <property type="match status" value="1"/>
</dbReference>
<dbReference type="EC" id="6.1.1.20" evidence="5"/>
<comment type="subcellular location">
    <subcellularLocation>
        <location evidence="2">Cytoplasm</location>
    </subcellularLocation>
</comment>
<keyword evidence="18" id="KW-1185">Reference proteome</keyword>
<evidence type="ECO:0000256" key="10">
    <source>
        <dbReference type="ARBA" id="ARBA00022840"/>
    </source>
</evidence>
<evidence type="ECO:0000256" key="8">
    <source>
        <dbReference type="ARBA" id="ARBA00022723"/>
    </source>
</evidence>
<evidence type="ECO:0000256" key="2">
    <source>
        <dbReference type="ARBA" id="ARBA00004496"/>
    </source>
</evidence>
<dbReference type="InterPro" id="IPR005146">
    <property type="entry name" value="B3/B4_tRNA-bd"/>
</dbReference>
<comment type="subunit">
    <text evidence="4">Tetramer of two alpha and two beta subunits.</text>
</comment>
<evidence type="ECO:0000256" key="7">
    <source>
        <dbReference type="ARBA" id="ARBA00022598"/>
    </source>
</evidence>
<evidence type="ECO:0000313" key="18">
    <source>
        <dbReference type="Proteomes" id="UP001153365"/>
    </source>
</evidence>
<keyword evidence="11" id="KW-0460">Magnesium</keyword>
<dbReference type="InterPro" id="IPR005147">
    <property type="entry name" value="tRNA_synthase_B5-dom"/>
</dbReference>
<evidence type="ECO:0000256" key="6">
    <source>
        <dbReference type="ARBA" id="ARBA00022490"/>
    </source>
</evidence>
<protein>
    <recommendedName>
        <fullName evidence="5">phenylalanine--tRNA ligase</fullName>
        <ecNumber evidence="5">6.1.1.20</ecNumber>
    </recommendedName>
    <alternativeName>
        <fullName evidence="14">Phenylalanyl-tRNA synthetase beta subunit</fullName>
    </alternativeName>
</protein>
<evidence type="ECO:0000256" key="14">
    <source>
        <dbReference type="ARBA" id="ARBA00033189"/>
    </source>
</evidence>
<dbReference type="Gene3D" id="3.30.56.10">
    <property type="match status" value="2"/>
</dbReference>
<keyword evidence="8" id="KW-0479">Metal-binding</keyword>
<evidence type="ECO:0000256" key="12">
    <source>
        <dbReference type="ARBA" id="ARBA00022917"/>
    </source>
</evidence>
<name>A0AAV0AN46_PHAPC</name>
<comment type="cofactor">
    <cofactor evidence="1">
        <name>Mg(2+)</name>
        <dbReference type="ChEBI" id="CHEBI:18420"/>
    </cofactor>
</comment>
<organism evidence="17 18">
    <name type="scientific">Phakopsora pachyrhizi</name>
    <name type="common">Asian soybean rust disease fungus</name>
    <dbReference type="NCBI Taxonomy" id="170000"/>
    <lineage>
        <taxon>Eukaryota</taxon>
        <taxon>Fungi</taxon>
        <taxon>Dikarya</taxon>
        <taxon>Basidiomycota</taxon>
        <taxon>Pucciniomycotina</taxon>
        <taxon>Pucciniomycetes</taxon>
        <taxon>Pucciniales</taxon>
        <taxon>Phakopsoraceae</taxon>
        <taxon>Phakopsora</taxon>
    </lineage>
</organism>
<dbReference type="InterPro" id="IPR040659">
    <property type="entry name" value="PhetRS_B1"/>
</dbReference>
<dbReference type="GO" id="GO:0006432">
    <property type="term" value="P:phenylalanyl-tRNA aminoacylation"/>
    <property type="evidence" value="ECO:0007669"/>
    <property type="project" value="InterPro"/>
</dbReference>
<dbReference type="CDD" id="cd00769">
    <property type="entry name" value="PheRS_beta_core"/>
    <property type="match status" value="1"/>
</dbReference>
<dbReference type="SMART" id="SM00873">
    <property type="entry name" value="B3_4"/>
    <property type="match status" value="1"/>
</dbReference>
<dbReference type="InterPro" id="IPR041616">
    <property type="entry name" value="PheRS_beta_core"/>
</dbReference>
<evidence type="ECO:0000256" key="15">
    <source>
        <dbReference type="ARBA" id="ARBA00049255"/>
    </source>
</evidence>
<dbReference type="EMBL" id="CALTRL010000975">
    <property type="protein sequence ID" value="CAH7670343.1"/>
    <property type="molecule type" value="Genomic_DNA"/>
</dbReference>
<evidence type="ECO:0000259" key="16">
    <source>
        <dbReference type="PROSITE" id="PS51483"/>
    </source>
</evidence>
<gene>
    <name evidence="17" type="ORF">PPACK8108_LOCUS5035</name>
</gene>
<comment type="similarity">
    <text evidence="3">Belongs to the phenylalanyl-tRNA synthetase beta subunit family. Type 2 subfamily.</text>
</comment>
<keyword evidence="10" id="KW-0067">ATP-binding</keyword>
<comment type="catalytic activity">
    <reaction evidence="15">
        <text>tRNA(Phe) + L-phenylalanine + ATP = L-phenylalanyl-tRNA(Phe) + AMP + diphosphate + H(+)</text>
        <dbReference type="Rhea" id="RHEA:19413"/>
        <dbReference type="Rhea" id="RHEA-COMP:9668"/>
        <dbReference type="Rhea" id="RHEA-COMP:9699"/>
        <dbReference type="ChEBI" id="CHEBI:15378"/>
        <dbReference type="ChEBI" id="CHEBI:30616"/>
        <dbReference type="ChEBI" id="CHEBI:33019"/>
        <dbReference type="ChEBI" id="CHEBI:58095"/>
        <dbReference type="ChEBI" id="CHEBI:78442"/>
        <dbReference type="ChEBI" id="CHEBI:78531"/>
        <dbReference type="ChEBI" id="CHEBI:456215"/>
        <dbReference type="EC" id="6.1.1.20"/>
    </reaction>
</comment>
<dbReference type="GO" id="GO:0004826">
    <property type="term" value="F:phenylalanine-tRNA ligase activity"/>
    <property type="evidence" value="ECO:0007669"/>
    <property type="project" value="UniProtKB-EC"/>
</dbReference>
<dbReference type="Pfam" id="PF03483">
    <property type="entry name" value="B3_4"/>
    <property type="match status" value="1"/>
</dbReference>
<dbReference type="InterPro" id="IPR045060">
    <property type="entry name" value="Phe-tRNA-ligase_IIc_bsu"/>
</dbReference>
<dbReference type="FunFam" id="3.30.56.10:FF:000023">
    <property type="entry name" value="Phenylalanyl-tRNA synthetase, beta subunit"/>
    <property type="match status" value="1"/>
</dbReference>
<dbReference type="FunFam" id="3.50.40.10:FF:000002">
    <property type="entry name" value="phenylalanine--tRNA ligase beta subunit"/>
    <property type="match status" value="1"/>
</dbReference>
<dbReference type="Gene3D" id="3.30.930.10">
    <property type="entry name" value="Bira Bifunctional Protein, Domain 2"/>
    <property type="match status" value="1"/>
</dbReference>
<evidence type="ECO:0000256" key="5">
    <source>
        <dbReference type="ARBA" id="ARBA00012814"/>
    </source>
</evidence>
<evidence type="ECO:0000256" key="13">
    <source>
        <dbReference type="ARBA" id="ARBA00023146"/>
    </source>
</evidence>
<dbReference type="AlphaFoldDB" id="A0AAV0AN46"/>
<dbReference type="GO" id="GO:0000287">
    <property type="term" value="F:magnesium ion binding"/>
    <property type="evidence" value="ECO:0007669"/>
    <property type="project" value="InterPro"/>
</dbReference>
<dbReference type="Pfam" id="PF03484">
    <property type="entry name" value="B5"/>
    <property type="match status" value="1"/>
</dbReference>
<dbReference type="SMART" id="SM00874">
    <property type="entry name" value="B5"/>
    <property type="match status" value="1"/>
</dbReference>
<dbReference type="Pfam" id="PF17759">
    <property type="entry name" value="tRNA_synthFbeta"/>
    <property type="match status" value="1"/>
</dbReference>
<dbReference type="InterPro" id="IPR020825">
    <property type="entry name" value="Phe-tRNA_synthase-like_B3/B4"/>
</dbReference>
<dbReference type="SUPFAM" id="SSF55681">
    <property type="entry name" value="Class II aaRS and biotin synthetases"/>
    <property type="match status" value="1"/>
</dbReference>
<dbReference type="FunFam" id="3.30.930.10:FF:000059">
    <property type="entry name" value="phenylalanine--tRNA ligase beta subunit"/>
    <property type="match status" value="1"/>
</dbReference>
<dbReference type="PANTHER" id="PTHR10947:SF0">
    <property type="entry name" value="PHENYLALANINE--TRNA LIGASE BETA SUBUNIT"/>
    <property type="match status" value="1"/>
</dbReference>
<keyword evidence="13" id="KW-0030">Aminoacyl-tRNA synthetase</keyword>
<evidence type="ECO:0000256" key="3">
    <source>
        <dbReference type="ARBA" id="ARBA00007438"/>
    </source>
</evidence>
<dbReference type="Gene3D" id="3.50.40.10">
    <property type="entry name" value="Phenylalanyl-trna Synthetase, Chain B, domain 3"/>
    <property type="match status" value="1"/>
</dbReference>
<proteinExistence type="inferred from homology"/>